<comment type="caution">
    <text evidence="2">The sequence shown here is derived from an EMBL/GenBank/DDBJ whole genome shotgun (WGS) entry which is preliminary data.</text>
</comment>
<reference evidence="2" key="1">
    <citation type="journal article" date="2022" name="bioRxiv">
        <title>Sequencing and chromosome-scale assembly of the giantPleurodeles waltlgenome.</title>
        <authorList>
            <person name="Brown T."/>
            <person name="Elewa A."/>
            <person name="Iarovenko S."/>
            <person name="Subramanian E."/>
            <person name="Araus A.J."/>
            <person name="Petzold A."/>
            <person name="Susuki M."/>
            <person name="Suzuki K.-i.T."/>
            <person name="Hayashi T."/>
            <person name="Toyoda A."/>
            <person name="Oliveira C."/>
            <person name="Osipova E."/>
            <person name="Leigh N.D."/>
            <person name="Simon A."/>
            <person name="Yun M.H."/>
        </authorList>
    </citation>
    <scope>NUCLEOTIDE SEQUENCE</scope>
    <source>
        <strain evidence="2">20211129_DDA</strain>
        <tissue evidence="2">Liver</tissue>
    </source>
</reference>
<evidence type="ECO:0000313" key="2">
    <source>
        <dbReference type="EMBL" id="KAJ1116348.1"/>
    </source>
</evidence>
<gene>
    <name evidence="2" type="ORF">NDU88_004563</name>
</gene>
<dbReference type="EMBL" id="JANPWB010000012">
    <property type="protein sequence ID" value="KAJ1116348.1"/>
    <property type="molecule type" value="Genomic_DNA"/>
</dbReference>
<protein>
    <submittedName>
        <fullName evidence="2">Uncharacterized protein</fullName>
    </submittedName>
</protein>
<name>A0AAV7NJT0_PLEWA</name>
<dbReference type="Proteomes" id="UP001066276">
    <property type="component" value="Chromosome 8"/>
</dbReference>
<evidence type="ECO:0000313" key="3">
    <source>
        <dbReference type="Proteomes" id="UP001066276"/>
    </source>
</evidence>
<evidence type="ECO:0000256" key="1">
    <source>
        <dbReference type="SAM" id="MobiDB-lite"/>
    </source>
</evidence>
<feature type="region of interest" description="Disordered" evidence="1">
    <location>
        <begin position="97"/>
        <end position="120"/>
    </location>
</feature>
<accession>A0AAV7NJT0</accession>
<sequence length="343" mass="36097">MNVWSRVARQIPAVNSSTAAWGMSAEASSISVQGRSSVVSRKTERQQQPQVWWDIIGKEEEYLSVNGLHTRSYLVEEDTLLYYDEDEVEEGELIEKSVDGGAGKGGEGQEEDISEWGAKPNKSLSCDTSAVLALKLPLHGTVMLARLAPLGDRRAEECCLRLDYRCAAAVIQSALPGAGPCRGTARSFWTQLQGLAALLAGFRGRGAVVAVVPGAWGEHGALPSWTGLAAVSSRGPFSCRRAGALMTWISRTAWAAGAGSVLAIEVIAGAAGTTGLALSRAEGAWLSCGVPIGHSAVRQVEEVSGGDRACGFGARWSCGCVGPPLGPVAGLSFRRLGRAREMD</sequence>
<dbReference type="AlphaFoldDB" id="A0AAV7NJT0"/>
<proteinExistence type="predicted"/>
<keyword evidence="3" id="KW-1185">Reference proteome</keyword>
<organism evidence="2 3">
    <name type="scientific">Pleurodeles waltl</name>
    <name type="common">Iberian ribbed newt</name>
    <dbReference type="NCBI Taxonomy" id="8319"/>
    <lineage>
        <taxon>Eukaryota</taxon>
        <taxon>Metazoa</taxon>
        <taxon>Chordata</taxon>
        <taxon>Craniata</taxon>
        <taxon>Vertebrata</taxon>
        <taxon>Euteleostomi</taxon>
        <taxon>Amphibia</taxon>
        <taxon>Batrachia</taxon>
        <taxon>Caudata</taxon>
        <taxon>Salamandroidea</taxon>
        <taxon>Salamandridae</taxon>
        <taxon>Pleurodelinae</taxon>
        <taxon>Pleurodeles</taxon>
    </lineage>
</organism>